<keyword evidence="6 8" id="KW-1133">Transmembrane helix</keyword>
<dbReference type="GO" id="GO:0005789">
    <property type="term" value="C:endoplasmic reticulum membrane"/>
    <property type="evidence" value="ECO:0007669"/>
    <property type="project" value="UniProtKB-SubCell"/>
</dbReference>
<dbReference type="InterPro" id="IPR005599">
    <property type="entry name" value="GPI_mannosylTrfase"/>
</dbReference>
<dbReference type="PANTHER" id="PTHR22760:SF4">
    <property type="entry name" value="GPI MANNOSYLTRANSFERASE 3"/>
    <property type="match status" value="1"/>
</dbReference>
<reference evidence="10" key="1">
    <citation type="submission" date="2021-07" db="EMBL/GenBank/DDBJ databases">
        <authorList>
            <person name="Catto M.A."/>
            <person name="Jacobson A."/>
            <person name="Kennedy G."/>
            <person name="Labadie P."/>
            <person name="Hunt B.G."/>
            <person name="Srinivasan R."/>
        </authorList>
    </citation>
    <scope>NUCLEOTIDE SEQUENCE</scope>
    <source>
        <strain evidence="10">PL_HMW_Pooled</strain>
        <tissue evidence="10">Head</tissue>
    </source>
</reference>
<evidence type="ECO:0000256" key="8">
    <source>
        <dbReference type="RuleBase" id="RU363075"/>
    </source>
</evidence>
<comment type="subcellular location">
    <subcellularLocation>
        <location evidence="1 8">Endoplasmic reticulum membrane</location>
        <topology evidence="1 8">Multi-pass membrane protein</topology>
    </subcellularLocation>
</comment>
<dbReference type="AlphaFoldDB" id="A0AAE1LIA6"/>
<organism evidence="10 11">
    <name type="scientific">Frankliniella fusca</name>
    <dbReference type="NCBI Taxonomy" id="407009"/>
    <lineage>
        <taxon>Eukaryota</taxon>
        <taxon>Metazoa</taxon>
        <taxon>Ecdysozoa</taxon>
        <taxon>Arthropoda</taxon>
        <taxon>Hexapoda</taxon>
        <taxon>Insecta</taxon>
        <taxon>Pterygota</taxon>
        <taxon>Neoptera</taxon>
        <taxon>Paraneoptera</taxon>
        <taxon>Thysanoptera</taxon>
        <taxon>Terebrantia</taxon>
        <taxon>Thripoidea</taxon>
        <taxon>Thripidae</taxon>
        <taxon>Frankliniella</taxon>
    </lineage>
</organism>
<evidence type="ECO:0000256" key="7">
    <source>
        <dbReference type="ARBA" id="ARBA00023136"/>
    </source>
</evidence>
<evidence type="ECO:0000256" key="6">
    <source>
        <dbReference type="ARBA" id="ARBA00022989"/>
    </source>
</evidence>
<evidence type="ECO:0000256" key="3">
    <source>
        <dbReference type="ARBA" id="ARBA00022679"/>
    </source>
</evidence>
<keyword evidence="5 8" id="KW-0256">Endoplasmic reticulum</keyword>
<feature type="transmembrane region" description="Helical" evidence="8">
    <location>
        <begin position="161"/>
        <end position="184"/>
    </location>
</feature>
<dbReference type="Proteomes" id="UP001219518">
    <property type="component" value="Unassembled WGS sequence"/>
</dbReference>
<evidence type="ECO:0000313" key="10">
    <source>
        <dbReference type="EMBL" id="KAK3920673.1"/>
    </source>
</evidence>
<sequence length="517" mass="58949">MAKDFTLFAVLRLLSVFLVQTAYVPDEYWQSLEVAHKLSFGYGYLTWEWQEGIRSYVYPLFLTGLYQIVSILRLDSVFILVTAPRVIQALLTAYADVSILSWIRNPTYGRSPWAKITIVTSWYLFYVGSRTLYNTLEADLIGIALSQYPWPNSKASGSSKYLLWGALACIIRPTAAVILLPLFVYQIVKSEERLRVILKTLIIGSLSTALVFSADTYASNSSTFSPLNFLKANILRNVASFYGEHSSVWYLTNGIPMLLGIHFFPFLFEVYKIVRGPNRQTYDVLMMVVFWSTVFIYSLQPHKETRFLLPLLPIALFWCAGGLSRFERSSLKQNWGRAQRFVNQLSRLLPWLLLISGAIPSLYFGLVHQRGTLDVMTWLSNRAKACPEKTRILFLMPCHSTPLYSHLHVNVPTRFLTCVPDLQTVPDPGYIDEADSFYADHVTWLAKEFPETRPELLYSHIVHFDTLQTKLDPFLKWGKYSEAASFFHTHFPSERIGGRVVVQERAASLSGCSVGAT</sequence>
<keyword evidence="7 8" id="KW-0472">Membrane</keyword>
<evidence type="ECO:0000256" key="5">
    <source>
        <dbReference type="ARBA" id="ARBA00022824"/>
    </source>
</evidence>
<dbReference type="GO" id="GO:0006506">
    <property type="term" value="P:GPI anchor biosynthetic process"/>
    <property type="evidence" value="ECO:0007669"/>
    <property type="project" value="TreeGrafter"/>
</dbReference>
<evidence type="ECO:0000256" key="1">
    <source>
        <dbReference type="ARBA" id="ARBA00004477"/>
    </source>
</evidence>
<feature type="chain" id="PRO_5041952135" description="Mannosyltransferase" evidence="9">
    <location>
        <begin position="22"/>
        <end position="517"/>
    </location>
</feature>
<proteinExistence type="inferred from homology"/>
<feature type="transmembrane region" description="Helical" evidence="8">
    <location>
        <begin position="282"/>
        <end position="301"/>
    </location>
</feature>
<evidence type="ECO:0000256" key="2">
    <source>
        <dbReference type="ARBA" id="ARBA00022676"/>
    </source>
</evidence>
<feature type="transmembrane region" description="Helical" evidence="8">
    <location>
        <begin position="348"/>
        <end position="366"/>
    </location>
</feature>
<protein>
    <recommendedName>
        <fullName evidence="8">Mannosyltransferase</fullName>
        <ecNumber evidence="8">2.4.1.-</ecNumber>
    </recommendedName>
</protein>
<keyword evidence="9" id="KW-0732">Signal</keyword>
<name>A0AAE1LIA6_9NEOP</name>
<dbReference type="PANTHER" id="PTHR22760">
    <property type="entry name" value="GLYCOSYLTRANSFERASE"/>
    <property type="match status" value="1"/>
</dbReference>
<evidence type="ECO:0000256" key="9">
    <source>
        <dbReference type="SAM" id="SignalP"/>
    </source>
</evidence>
<feature type="signal peptide" evidence="9">
    <location>
        <begin position="1"/>
        <end position="21"/>
    </location>
</feature>
<dbReference type="EC" id="2.4.1.-" evidence="8"/>
<keyword evidence="4 8" id="KW-0812">Transmembrane</keyword>
<dbReference type="Pfam" id="PF03901">
    <property type="entry name" value="Glyco_transf_22"/>
    <property type="match status" value="1"/>
</dbReference>
<evidence type="ECO:0000313" key="11">
    <source>
        <dbReference type="Proteomes" id="UP001219518"/>
    </source>
</evidence>
<feature type="transmembrane region" description="Helical" evidence="8">
    <location>
        <begin position="307"/>
        <end position="327"/>
    </location>
</feature>
<comment type="similarity">
    <text evidence="8">Belongs to the glycosyltransferase 22 family.</text>
</comment>
<comment type="caution">
    <text evidence="10">The sequence shown here is derived from an EMBL/GenBank/DDBJ whole genome shotgun (WGS) entry which is preliminary data.</text>
</comment>
<evidence type="ECO:0000256" key="4">
    <source>
        <dbReference type="ARBA" id="ARBA00022692"/>
    </source>
</evidence>
<dbReference type="EMBL" id="JAHWGI010001016">
    <property type="protein sequence ID" value="KAK3920673.1"/>
    <property type="molecule type" value="Genomic_DNA"/>
</dbReference>
<feature type="transmembrane region" description="Helical" evidence="8">
    <location>
        <begin position="196"/>
        <end position="214"/>
    </location>
</feature>
<dbReference type="GO" id="GO:0000026">
    <property type="term" value="F:alpha-1,2-mannosyltransferase activity"/>
    <property type="evidence" value="ECO:0007669"/>
    <property type="project" value="TreeGrafter"/>
</dbReference>
<keyword evidence="2 8" id="KW-0328">Glycosyltransferase</keyword>
<feature type="transmembrane region" description="Helical" evidence="8">
    <location>
        <begin position="248"/>
        <end position="270"/>
    </location>
</feature>
<accession>A0AAE1LIA6</accession>
<keyword evidence="11" id="KW-1185">Reference proteome</keyword>
<feature type="transmembrane region" description="Helical" evidence="8">
    <location>
        <begin position="56"/>
        <end position="74"/>
    </location>
</feature>
<reference evidence="10" key="2">
    <citation type="journal article" date="2023" name="BMC Genomics">
        <title>Pest status, molecular evolution, and epigenetic factors derived from the genome assembly of Frankliniella fusca, a thysanopteran phytovirus vector.</title>
        <authorList>
            <person name="Catto M.A."/>
            <person name="Labadie P.E."/>
            <person name="Jacobson A.L."/>
            <person name="Kennedy G.G."/>
            <person name="Srinivasan R."/>
            <person name="Hunt B.G."/>
        </authorList>
    </citation>
    <scope>NUCLEOTIDE SEQUENCE</scope>
    <source>
        <strain evidence="10">PL_HMW_Pooled</strain>
    </source>
</reference>
<feature type="transmembrane region" description="Helical" evidence="8">
    <location>
        <begin position="86"/>
        <end position="103"/>
    </location>
</feature>
<keyword evidence="3" id="KW-0808">Transferase</keyword>
<gene>
    <name evidence="10" type="ORF">KUF71_009930</name>
</gene>